<dbReference type="InterPro" id="IPR036237">
    <property type="entry name" value="Xyl_isomerase-like_sf"/>
</dbReference>
<keyword evidence="3" id="KW-1185">Reference proteome</keyword>
<evidence type="ECO:0000259" key="1">
    <source>
        <dbReference type="Pfam" id="PF01261"/>
    </source>
</evidence>
<dbReference type="PANTHER" id="PTHR12110">
    <property type="entry name" value="HYDROXYPYRUVATE ISOMERASE"/>
    <property type="match status" value="1"/>
</dbReference>
<dbReference type="EMBL" id="JBHTHY010000007">
    <property type="protein sequence ID" value="MFD0797981.1"/>
    <property type="molecule type" value="Genomic_DNA"/>
</dbReference>
<proteinExistence type="predicted"/>
<reference evidence="3" key="1">
    <citation type="journal article" date="2019" name="Int. J. Syst. Evol. Microbiol.">
        <title>The Global Catalogue of Microorganisms (GCM) 10K type strain sequencing project: providing services to taxonomists for standard genome sequencing and annotation.</title>
        <authorList>
            <consortium name="The Broad Institute Genomics Platform"/>
            <consortium name="The Broad Institute Genome Sequencing Center for Infectious Disease"/>
            <person name="Wu L."/>
            <person name="Ma J."/>
        </authorList>
    </citation>
    <scope>NUCLEOTIDE SEQUENCE [LARGE SCALE GENOMIC DNA]</scope>
    <source>
        <strain evidence="3">CCUG 61948</strain>
    </source>
</reference>
<dbReference type="PANTHER" id="PTHR12110:SF53">
    <property type="entry name" value="BLR5974 PROTEIN"/>
    <property type="match status" value="1"/>
</dbReference>
<feature type="domain" description="Xylose isomerase-like TIM barrel" evidence="1">
    <location>
        <begin position="93"/>
        <end position="306"/>
    </location>
</feature>
<evidence type="ECO:0000313" key="3">
    <source>
        <dbReference type="Proteomes" id="UP001597012"/>
    </source>
</evidence>
<protein>
    <submittedName>
        <fullName evidence="2">Sugar phosphate isomerase/epimerase family protein</fullName>
    </submittedName>
</protein>
<dbReference type="Gene3D" id="3.20.20.150">
    <property type="entry name" value="Divalent-metal-dependent TIM barrel enzymes"/>
    <property type="match status" value="1"/>
</dbReference>
<keyword evidence="2" id="KW-0413">Isomerase</keyword>
<gene>
    <name evidence="2" type="ORF">ACFQZJ_10945</name>
</gene>
<dbReference type="RefSeq" id="WP_379934511.1">
    <property type="nucleotide sequence ID" value="NZ_JBHTHY010000007.1"/>
</dbReference>
<dbReference type="Pfam" id="PF01261">
    <property type="entry name" value="AP_endonuc_2"/>
    <property type="match status" value="1"/>
</dbReference>
<evidence type="ECO:0000313" key="2">
    <source>
        <dbReference type="EMBL" id="MFD0797981.1"/>
    </source>
</evidence>
<accession>A0ABW3B3T7</accession>
<dbReference type="InterPro" id="IPR013022">
    <property type="entry name" value="Xyl_isomerase-like_TIM-brl"/>
</dbReference>
<sequence>MNTRRNFIRKTSLGALALGLSNEFIFAKSNTLLEKELKISLAQWSLNKAFFAGELDAENFAAIAKNTFDIDAIEYVNSFYKEKATDESFWSIMRIKAEDSGVKSLLIMVDETEHLGDLKTAKRKKAVEDHYKWIHAAKILGCHSIRVNAFGDGSPDELEVSLVDGLGRLTEYAAKENIHVLLENHGLHTSNAIYMAGILKQVDNPYLGTLPDFGNWCMSAEWGGTSEAQNCANSYSPVAGLKEWLPYAKGVSAKAYNFDANGYDTVVDYPKLLKMVKESNFDGHIGIEYEGDGMSEEAGIKATKKLIERVWKSV</sequence>
<dbReference type="SUPFAM" id="SSF51658">
    <property type="entry name" value="Xylose isomerase-like"/>
    <property type="match status" value="1"/>
</dbReference>
<dbReference type="Proteomes" id="UP001597012">
    <property type="component" value="Unassembled WGS sequence"/>
</dbReference>
<dbReference type="GO" id="GO:0016853">
    <property type="term" value="F:isomerase activity"/>
    <property type="evidence" value="ECO:0007669"/>
    <property type="project" value="UniProtKB-KW"/>
</dbReference>
<name>A0ABW3B3T7_9FLAO</name>
<dbReference type="InterPro" id="IPR050312">
    <property type="entry name" value="IolE/XylAMocC-like"/>
</dbReference>
<organism evidence="2 3">
    <name type="scientific">Maribacter chungangensis</name>
    <dbReference type="NCBI Taxonomy" id="1069117"/>
    <lineage>
        <taxon>Bacteria</taxon>
        <taxon>Pseudomonadati</taxon>
        <taxon>Bacteroidota</taxon>
        <taxon>Flavobacteriia</taxon>
        <taxon>Flavobacteriales</taxon>
        <taxon>Flavobacteriaceae</taxon>
        <taxon>Maribacter</taxon>
    </lineage>
</organism>
<comment type="caution">
    <text evidence="2">The sequence shown here is derived from an EMBL/GenBank/DDBJ whole genome shotgun (WGS) entry which is preliminary data.</text>
</comment>